<dbReference type="PANTHER" id="PTHR44936">
    <property type="entry name" value="SENSOR PROTEIN CREC"/>
    <property type="match status" value="1"/>
</dbReference>
<dbReference type="CDD" id="cd00075">
    <property type="entry name" value="HATPase"/>
    <property type="match status" value="1"/>
</dbReference>
<dbReference type="Pfam" id="PF02518">
    <property type="entry name" value="HATPase_c"/>
    <property type="match status" value="1"/>
</dbReference>
<dbReference type="GO" id="GO:0004673">
    <property type="term" value="F:protein histidine kinase activity"/>
    <property type="evidence" value="ECO:0007669"/>
    <property type="project" value="UniProtKB-EC"/>
</dbReference>
<dbReference type="SUPFAM" id="SSF55874">
    <property type="entry name" value="ATPase domain of HSP90 chaperone/DNA topoisomerase II/histidine kinase"/>
    <property type="match status" value="1"/>
</dbReference>
<dbReference type="Proteomes" id="UP000005845">
    <property type="component" value="Unassembled WGS sequence"/>
</dbReference>
<protein>
    <recommendedName>
        <fullName evidence="2">histidine kinase</fullName>
        <ecNumber evidence="2">2.7.13.3</ecNumber>
    </recommendedName>
</protein>
<comment type="caution">
    <text evidence="8">The sequence shown here is derived from an EMBL/GenBank/DDBJ whole genome shotgun (WGS) entry which is preliminary data.</text>
</comment>
<evidence type="ECO:0000313" key="9">
    <source>
        <dbReference type="Proteomes" id="UP000005845"/>
    </source>
</evidence>
<feature type="domain" description="Histidine kinase" evidence="7">
    <location>
        <begin position="20"/>
        <end position="126"/>
    </location>
</feature>
<organism evidence="8 9">
    <name type="scientific">Gordonia sputi NBRC 100414</name>
    <dbReference type="NCBI Taxonomy" id="1089453"/>
    <lineage>
        <taxon>Bacteria</taxon>
        <taxon>Bacillati</taxon>
        <taxon>Actinomycetota</taxon>
        <taxon>Actinomycetes</taxon>
        <taxon>Mycobacteriales</taxon>
        <taxon>Gordoniaceae</taxon>
        <taxon>Gordonia</taxon>
    </lineage>
</organism>
<accession>H5U4L5</accession>
<dbReference type="InterPro" id="IPR036890">
    <property type="entry name" value="HATPase_C_sf"/>
</dbReference>
<sequence length="126" mass="13267">MTLTEESALDSVDASPLTTDEMITIVGNLIDNALDACDPHDPWVEVTVASTDGSLQIVVADSGPGMTDDEFQRACSRGYSTKPGGDAQGRGLGLALVSYIVNRHRGTVRSEHTYGSVVTVEIPSGE</sequence>
<evidence type="ECO:0000256" key="5">
    <source>
        <dbReference type="ARBA" id="ARBA00022777"/>
    </source>
</evidence>
<dbReference type="PROSITE" id="PS50109">
    <property type="entry name" value="HIS_KIN"/>
    <property type="match status" value="1"/>
</dbReference>
<keyword evidence="3" id="KW-0597">Phosphoprotein</keyword>
<dbReference type="InterPro" id="IPR050980">
    <property type="entry name" value="2C_sensor_his_kinase"/>
</dbReference>
<dbReference type="AlphaFoldDB" id="H5U4L5"/>
<keyword evidence="6" id="KW-0902">Two-component regulatory system</keyword>
<evidence type="ECO:0000256" key="1">
    <source>
        <dbReference type="ARBA" id="ARBA00000085"/>
    </source>
</evidence>
<dbReference type="eggNOG" id="COG3290">
    <property type="taxonomic scope" value="Bacteria"/>
</dbReference>
<dbReference type="InterPro" id="IPR003594">
    <property type="entry name" value="HATPase_dom"/>
</dbReference>
<evidence type="ECO:0000313" key="8">
    <source>
        <dbReference type="EMBL" id="GAB40673.1"/>
    </source>
</evidence>
<keyword evidence="5 8" id="KW-0418">Kinase</keyword>
<reference evidence="8 9" key="1">
    <citation type="submission" date="2012-02" db="EMBL/GenBank/DDBJ databases">
        <title>Whole genome shotgun sequence of Gordonia sputi NBRC 100414.</title>
        <authorList>
            <person name="Yoshida I."/>
            <person name="Hosoyama A."/>
            <person name="Tsuchikane K."/>
            <person name="Katsumata H."/>
            <person name="Yamazaki S."/>
            <person name="Fujita N."/>
        </authorList>
    </citation>
    <scope>NUCLEOTIDE SEQUENCE [LARGE SCALE GENOMIC DNA]</scope>
    <source>
        <strain evidence="8 9">NBRC 100414</strain>
    </source>
</reference>
<gene>
    <name evidence="8" type="ORF">GOSPT_114_00160</name>
</gene>
<dbReference type="SMART" id="SM00387">
    <property type="entry name" value="HATPase_c"/>
    <property type="match status" value="1"/>
</dbReference>
<dbReference type="EMBL" id="BAFC01000112">
    <property type="protein sequence ID" value="GAB40673.1"/>
    <property type="molecule type" value="Genomic_DNA"/>
</dbReference>
<comment type="catalytic activity">
    <reaction evidence="1">
        <text>ATP + protein L-histidine = ADP + protein N-phospho-L-histidine.</text>
        <dbReference type="EC" id="2.7.13.3"/>
    </reaction>
</comment>
<dbReference type="Gene3D" id="3.30.565.10">
    <property type="entry name" value="Histidine kinase-like ATPase, C-terminal domain"/>
    <property type="match status" value="1"/>
</dbReference>
<name>H5U4L5_9ACTN</name>
<dbReference type="PANTHER" id="PTHR44936:SF9">
    <property type="entry name" value="SENSOR PROTEIN CREC"/>
    <property type="match status" value="1"/>
</dbReference>
<keyword evidence="4" id="KW-0808">Transferase</keyword>
<proteinExistence type="predicted"/>
<dbReference type="EC" id="2.7.13.3" evidence="2"/>
<evidence type="ECO:0000256" key="6">
    <source>
        <dbReference type="ARBA" id="ARBA00023012"/>
    </source>
</evidence>
<keyword evidence="9" id="KW-1185">Reference proteome</keyword>
<dbReference type="InterPro" id="IPR005467">
    <property type="entry name" value="His_kinase_dom"/>
</dbReference>
<dbReference type="GO" id="GO:0000160">
    <property type="term" value="P:phosphorelay signal transduction system"/>
    <property type="evidence" value="ECO:0007669"/>
    <property type="project" value="UniProtKB-KW"/>
</dbReference>
<evidence type="ECO:0000256" key="4">
    <source>
        <dbReference type="ARBA" id="ARBA00022679"/>
    </source>
</evidence>
<evidence type="ECO:0000256" key="2">
    <source>
        <dbReference type="ARBA" id="ARBA00012438"/>
    </source>
</evidence>
<evidence type="ECO:0000256" key="3">
    <source>
        <dbReference type="ARBA" id="ARBA00022553"/>
    </source>
</evidence>
<evidence type="ECO:0000259" key="7">
    <source>
        <dbReference type="PROSITE" id="PS50109"/>
    </source>
</evidence>